<evidence type="ECO:0000256" key="3">
    <source>
        <dbReference type="ARBA" id="ARBA00023274"/>
    </source>
</evidence>
<dbReference type="Gene3D" id="4.10.640.10">
    <property type="entry name" value="Ribosomal protein S18"/>
    <property type="match status" value="1"/>
</dbReference>
<dbReference type="Proteomes" id="UP000006790">
    <property type="component" value="Chromosome 4"/>
</dbReference>
<keyword evidence="6" id="KW-1185">Reference proteome</keyword>
<dbReference type="Pfam" id="PF01084">
    <property type="entry name" value="Ribosomal_S18"/>
    <property type="match status" value="1"/>
</dbReference>
<dbReference type="RefSeq" id="XP_003646251.1">
    <property type="nucleotide sequence ID" value="XM_003646203.1"/>
</dbReference>
<organism evidence="5 6">
    <name type="scientific">Eremothecium cymbalariae (strain CBS 270.75 / DBVPG 7215 / KCTC 17166 / NRRL Y-17582)</name>
    <name type="common">Yeast</name>
    <dbReference type="NCBI Taxonomy" id="931890"/>
    <lineage>
        <taxon>Eukaryota</taxon>
        <taxon>Fungi</taxon>
        <taxon>Dikarya</taxon>
        <taxon>Ascomycota</taxon>
        <taxon>Saccharomycotina</taxon>
        <taxon>Saccharomycetes</taxon>
        <taxon>Saccharomycetales</taxon>
        <taxon>Saccharomycetaceae</taxon>
        <taxon>Eremothecium</taxon>
    </lineage>
</organism>
<evidence type="ECO:0000256" key="1">
    <source>
        <dbReference type="ARBA" id="ARBA00005589"/>
    </source>
</evidence>
<evidence type="ECO:0000256" key="2">
    <source>
        <dbReference type="ARBA" id="ARBA00022980"/>
    </source>
</evidence>
<evidence type="ECO:0000313" key="6">
    <source>
        <dbReference type="Proteomes" id="UP000006790"/>
    </source>
</evidence>
<dbReference type="FunCoup" id="G8JTT1">
    <property type="interactions" value="194"/>
</dbReference>
<reference evidence="6" key="1">
    <citation type="journal article" date="2012" name="G3 (Bethesda)">
        <title>Pichia sorbitophila, an interspecies yeast hybrid reveals early steps of genome resolution following polyploidization.</title>
        <authorList>
            <person name="Leh Louis V."/>
            <person name="Despons L."/>
            <person name="Friedrich A."/>
            <person name="Martin T."/>
            <person name="Durrens P."/>
            <person name="Casaregola S."/>
            <person name="Neuveglise C."/>
            <person name="Fairhead C."/>
            <person name="Marck C."/>
            <person name="Cruz J.A."/>
            <person name="Straub M.L."/>
            <person name="Kugler V."/>
            <person name="Sacerdot C."/>
            <person name="Uzunov Z."/>
            <person name="Thierry A."/>
            <person name="Weiss S."/>
            <person name="Bleykasten C."/>
            <person name="De Montigny J."/>
            <person name="Jacques N."/>
            <person name="Jung P."/>
            <person name="Lemaire M."/>
            <person name="Mallet S."/>
            <person name="Morel G."/>
            <person name="Richard G.F."/>
            <person name="Sarkar A."/>
            <person name="Savel G."/>
            <person name="Schacherer J."/>
            <person name="Seret M.L."/>
            <person name="Talla E."/>
            <person name="Samson G."/>
            <person name="Jubin C."/>
            <person name="Poulain J."/>
            <person name="Vacherie B."/>
            <person name="Barbe V."/>
            <person name="Pelletier E."/>
            <person name="Sherman D.J."/>
            <person name="Westhof E."/>
            <person name="Weissenbach J."/>
            <person name="Baret P.V."/>
            <person name="Wincker P."/>
            <person name="Gaillardin C."/>
            <person name="Dujon B."/>
            <person name="Souciet J.L."/>
        </authorList>
    </citation>
    <scope>NUCLEOTIDE SEQUENCE [LARGE SCALE GENOMIC DNA]</scope>
    <source>
        <strain evidence="6">CBS 270.75 / DBVPG 7215 / KCTC 17166 / NRRL Y-17582</strain>
    </source>
</reference>
<dbReference type="EMBL" id="CP002500">
    <property type="protein sequence ID" value="AET39434.1"/>
    <property type="molecule type" value="Genomic_DNA"/>
</dbReference>
<dbReference type="GO" id="GO:0005763">
    <property type="term" value="C:mitochondrial small ribosomal subunit"/>
    <property type="evidence" value="ECO:0007669"/>
    <property type="project" value="EnsemblFungi"/>
</dbReference>
<accession>G8JTT1</accession>
<comment type="similarity">
    <text evidence="1">Belongs to the bacterial ribosomal protein bS18 family.</text>
</comment>
<dbReference type="PANTHER" id="PTHR13479:SF40">
    <property type="entry name" value="SMALL RIBOSOMAL SUBUNIT PROTEIN BS18M"/>
    <property type="match status" value="1"/>
</dbReference>
<dbReference type="GO" id="GO:0032543">
    <property type="term" value="P:mitochondrial translation"/>
    <property type="evidence" value="ECO:0007669"/>
    <property type="project" value="TreeGrafter"/>
</dbReference>
<evidence type="ECO:0000256" key="4">
    <source>
        <dbReference type="ARBA" id="ARBA00035264"/>
    </source>
</evidence>
<dbReference type="eggNOG" id="KOG3162">
    <property type="taxonomic scope" value="Eukaryota"/>
</dbReference>
<dbReference type="GO" id="GO:0003735">
    <property type="term" value="F:structural constituent of ribosome"/>
    <property type="evidence" value="ECO:0007669"/>
    <property type="project" value="EnsemblFungi"/>
</dbReference>
<evidence type="ECO:0000313" key="5">
    <source>
        <dbReference type="EMBL" id="AET39434.1"/>
    </source>
</evidence>
<dbReference type="InterPro" id="IPR036870">
    <property type="entry name" value="Ribosomal_bS18_sf"/>
</dbReference>
<sequence length="166" mass="19194">MTMVFKCALQLPSRRLFSRTNSCLNGSNIDFSIFEEPKKVNDATDIEVKKLDSSLLKKFPLGNVYNPFDFSMERLHLDKKFAKNGRWNSDIFDHMKANPLDFYTNPEFLSRFLTSTGRIQHRDVTGLSVKNQRRLAKAIKRCQAIGLMSKTHKDVSFLPTRMISNK</sequence>
<dbReference type="KEGG" id="erc:Ecym_4379"/>
<dbReference type="OMA" id="IANTRYH"/>
<dbReference type="PRINTS" id="PR00974">
    <property type="entry name" value="RIBOSOMALS18"/>
</dbReference>
<dbReference type="SUPFAM" id="SSF46911">
    <property type="entry name" value="Ribosomal protein S18"/>
    <property type="match status" value="1"/>
</dbReference>
<gene>
    <name evidence="5" type="ordered locus">Ecym_4379</name>
</gene>
<dbReference type="PANTHER" id="PTHR13479">
    <property type="entry name" value="30S RIBOSOMAL PROTEIN S18"/>
    <property type="match status" value="1"/>
</dbReference>
<dbReference type="GO" id="GO:0070181">
    <property type="term" value="F:small ribosomal subunit rRNA binding"/>
    <property type="evidence" value="ECO:0007669"/>
    <property type="project" value="TreeGrafter"/>
</dbReference>
<dbReference type="OrthoDB" id="21463at2759"/>
<dbReference type="HOGENOM" id="CLU_082177_2_0_1"/>
<proteinExistence type="inferred from homology"/>
<dbReference type="STRING" id="931890.G8JTT1"/>
<dbReference type="InParanoid" id="G8JTT1"/>
<dbReference type="GeneID" id="11472790"/>
<keyword evidence="3" id="KW-0687">Ribonucleoprotein</keyword>
<protein>
    <recommendedName>
        <fullName evidence="4">Small ribosomal subunit protein bS18m</fullName>
    </recommendedName>
</protein>
<dbReference type="AlphaFoldDB" id="G8JTT1"/>
<dbReference type="InterPro" id="IPR001648">
    <property type="entry name" value="Ribosomal_bS18"/>
</dbReference>
<name>G8JTT1_ERECY</name>
<keyword evidence="2" id="KW-0689">Ribosomal protein</keyword>